<proteinExistence type="predicted"/>
<dbReference type="GeneID" id="77677030"/>
<gene>
    <name evidence="2" type="ORF">NESG_02057</name>
</gene>
<evidence type="ECO:0000313" key="2">
    <source>
        <dbReference type="EMBL" id="KFG25286.1"/>
    </source>
</evidence>
<dbReference type="AlphaFoldDB" id="A0A086IZG8"/>
<feature type="compositionally biased region" description="Low complexity" evidence="1">
    <location>
        <begin position="184"/>
        <end position="204"/>
    </location>
</feature>
<dbReference type="HOGENOM" id="CLU_885937_0_0_1"/>
<dbReference type="Proteomes" id="UP000054524">
    <property type="component" value="Unassembled WGS sequence"/>
</dbReference>
<protein>
    <submittedName>
        <fullName evidence="2">Uncharacterized protein</fullName>
    </submittedName>
</protein>
<dbReference type="EMBL" id="AKIJ01000005">
    <property type="protein sequence ID" value="KFG25286.1"/>
    <property type="molecule type" value="Genomic_DNA"/>
</dbReference>
<evidence type="ECO:0000313" key="3">
    <source>
        <dbReference type="Proteomes" id="UP000054524"/>
    </source>
</evidence>
<keyword evidence="3" id="KW-1185">Reference proteome</keyword>
<feature type="compositionally biased region" description="Polar residues" evidence="1">
    <location>
        <begin position="166"/>
        <end position="175"/>
    </location>
</feature>
<comment type="caution">
    <text evidence="2">The sequence shown here is derived from an EMBL/GenBank/DDBJ whole genome shotgun (WGS) entry which is preliminary data.</text>
</comment>
<evidence type="ECO:0000256" key="1">
    <source>
        <dbReference type="SAM" id="MobiDB-lite"/>
    </source>
</evidence>
<feature type="region of interest" description="Disordered" evidence="1">
    <location>
        <begin position="166"/>
        <end position="204"/>
    </location>
</feature>
<accession>A0A086IZG8</accession>
<reference evidence="2 3" key="1">
    <citation type="journal article" date="2014" name="Genome Announc.">
        <title>Genome Sequence of the Microsporidian Species Nematocida sp1 Strain ERTm6 (ATCC PRA-372).</title>
        <authorList>
            <person name="Bakowski M.A."/>
            <person name="Priest M."/>
            <person name="Young S."/>
            <person name="Cuomo C.A."/>
            <person name="Troemel E.R."/>
        </authorList>
    </citation>
    <scope>NUCLEOTIDE SEQUENCE [LARGE SCALE GENOMIC DNA]</scope>
    <source>
        <strain evidence="2 3">ERTm6</strain>
    </source>
</reference>
<sequence>MSIIRHKENRRRKELQDRLSLYLYYNSTSRLCMYISNYTEHRVTEYKYSIDCNTCKKEVYICGINCKLCGIYICSSCICVYDRVNICKTCNRILLINKEAGMEKDSSKTMNAYKNRNTINDKDGNNKSISQSKDIYMDRNKDYLSHSKSDKIVVIDMINMKNTRINKKGNNNLISNDKEKDRPNNSTNNSNITKSSSRDSNSTTLSGSILKYYSALKACLTHPTEENISALSEIIKESEISTENGTVDRSIQKNILTRAKIALCDWYMYKAKEERYLMLFEQLEYLEHIKITSPHKDTINAAIQDILEEIARDY</sequence>
<dbReference type="RefSeq" id="XP_052903841.1">
    <property type="nucleotide sequence ID" value="XM_053049670.1"/>
</dbReference>
<organism evidence="2 3">
    <name type="scientific">Nematocida ausubeli (strain ATCC PRA-371 / ERTm2)</name>
    <name type="common">Nematode killer fungus</name>
    <dbReference type="NCBI Taxonomy" id="1913371"/>
    <lineage>
        <taxon>Eukaryota</taxon>
        <taxon>Fungi</taxon>
        <taxon>Fungi incertae sedis</taxon>
        <taxon>Microsporidia</taxon>
        <taxon>Nematocida</taxon>
    </lineage>
</organism>
<name>A0A086IZG8_NEMA1</name>